<proteinExistence type="predicted"/>
<name>A0A6A5KKP4_9PLEO</name>
<dbReference type="InterPro" id="IPR027796">
    <property type="entry name" value="OTT_1508_deam-like"/>
</dbReference>
<organism evidence="2 3">
    <name type="scientific">Decorospora gaudefroyi</name>
    <dbReference type="NCBI Taxonomy" id="184978"/>
    <lineage>
        <taxon>Eukaryota</taxon>
        <taxon>Fungi</taxon>
        <taxon>Dikarya</taxon>
        <taxon>Ascomycota</taxon>
        <taxon>Pezizomycotina</taxon>
        <taxon>Dothideomycetes</taxon>
        <taxon>Pleosporomycetidae</taxon>
        <taxon>Pleosporales</taxon>
        <taxon>Pleosporineae</taxon>
        <taxon>Pleosporaceae</taxon>
        <taxon>Decorospora</taxon>
    </lineage>
</organism>
<feature type="region of interest" description="Disordered" evidence="1">
    <location>
        <begin position="448"/>
        <end position="472"/>
    </location>
</feature>
<protein>
    <submittedName>
        <fullName evidence="2">Uncharacterized protein</fullName>
    </submittedName>
</protein>
<dbReference type="Pfam" id="PF14441">
    <property type="entry name" value="OTT_1508_deam"/>
    <property type="match status" value="1"/>
</dbReference>
<keyword evidence="3" id="KW-1185">Reference proteome</keyword>
<dbReference type="AlphaFoldDB" id="A0A6A5KKP4"/>
<gene>
    <name evidence="2" type="ORF">BDW02DRAFT_628553</name>
</gene>
<dbReference type="EMBL" id="ML975270">
    <property type="protein sequence ID" value="KAF1836680.1"/>
    <property type="molecule type" value="Genomic_DNA"/>
</dbReference>
<accession>A0A6A5KKP4</accession>
<evidence type="ECO:0000313" key="2">
    <source>
        <dbReference type="EMBL" id="KAF1836680.1"/>
    </source>
</evidence>
<evidence type="ECO:0000256" key="1">
    <source>
        <dbReference type="SAM" id="MobiDB-lite"/>
    </source>
</evidence>
<dbReference type="Proteomes" id="UP000800040">
    <property type="component" value="Unassembled WGS sequence"/>
</dbReference>
<feature type="compositionally biased region" description="Polar residues" evidence="1">
    <location>
        <begin position="448"/>
        <end position="458"/>
    </location>
</feature>
<sequence>MDDGILRVAENISVLRSICDKPIPPTCNQVMVPNHRDGRILRFKEELDIVNCLNYLSSYSDHPGEVTGLCLEESADRQHLIISVATNNGSSPYLEQGLRSIADILEQQDSSTEKLEILLNKVILHGKARFVRRLNYVPLAQLGTRTESTTVARLQTVMHYAAKINPELTDRKHEMFTLVEDFTRLSHKYTEPVSKGQQEASEISTLTSIARVVAKIWKRHGDLLLKAIASVPNLVMDPSARESLRIRLGHIGHIFRNIDIRPVYIEPADLSTMLNCSQTSIQQRLLNARTRCSGQTVKMGKKLLATISDVQQRVDPHIYSAQAQGRYKVHAEIQLLCYYERRPDTMFPPRVLKSSKDACFLCDMFIKTHEKFYIPKTHGRVYDLWMLPDVEALALGKKTGKELATVIEHFNAKIEELIVSSLSQTTRILVDPRESGIFSLASSTHAASEATIRQSPHTEGSDKPCTPLSTPETIVGVCPPTVDVARNEQPESTSHFTLPLAATSSDPPTVTLLQRGKFCTYTFGHVGATARFHTPKIHIELSHQQAQGLANMQPADTTYEATADITVEVTWLEVEQVSRLTPHRDGQPVDLDSDWAELTVGDGVLFTDEGLLLRKGTHVVRIRVVDAMFSG</sequence>
<reference evidence="2" key="1">
    <citation type="submission" date="2020-01" db="EMBL/GenBank/DDBJ databases">
        <authorList>
            <consortium name="DOE Joint Genome Institute"/>
            <person name="Haridas S."/>
            <person name="Albert R."/>
            <person name="Binder M."/>
            <person name="Bloem J."/>
            <person name="Labutti K."/>
            <person name="Salamov A."/>
            <person name="Andreopoulos B."/>
            <person name="Baker S.E."/>
            <person name="Barry K."/>
            <person name="Bills G."/>
            <person name="Bluhm B.H."/>
            <person name="Cannon C."/>
            <person name="Castanera R."/>
            <person name="Culley D.E."/>
            <person name="Daum C."/>
            <person name="Ezra D."/>
            <person name="Gonzalez J.B."/>
            <person name="Henrissat B."/>
            <person name="Kuo A."/>
            <person name="Liang C."/>
            <person name="Lipzen A."/>
            <person name="Lutzoni F."/>
            <person name="Magnuson J."/>
            <person name="Mondo S."/>
            <person name="Nolan M."/>
            <person name="Ohm R."/>
            <person name="Pangilinan J."/>
            <person name="Park H.-J."/>
            <person name="Ramirez L."/>
            <person name="Alfaro M."/>
            <person name="Sun H."/>
            <person name="Tritt A."/>
            <person name="Yoshinaga Y."/>
            <person name="Zwiers L.-H."/>
            <person name="Turgeon B.G."/>
            <person name="Goodwin S.B."/>
            <person name="Spatafora J.W."/>
            <person name="Crous P.W."/>
            <person name="Grigoriev I.V."/>
        </authorList>
    </citation>
    <scope>NUCLEOTIDE SEQUENCE</scope>
    <source>
        <strain evidence="2">P77</strain>
    </source>
</reference>
<dbReference type="OrthoDB" id="4851849at2759"/>
<evidence type="ECO:0000313" key="3">
    <source>
        <dbReference type="Proteomes" id="UP000800040"/>
    </source>
</evidence>